<keyword evidence="8" id="KW-0746">Sphingolipid metabolism</keyword>
<dbReference type="GO" id="GO:0008117">
    <property type="term" value="F:sphinganine-1-phosphate aldolase activity"/>
    <property type="evidence" value="ECO:0007669"/>
    <property type="project" value="UniProtKB-EC"/>
</dbReference>
<dbReference type="GO" id="GO:0005789">
    <property type="term" value="C:endoplasmic reticulum membrane"/>
    <property type="evidence" value="ECO:0007669"/>
    <property type="project" value="UniProtKB-SubCell"/>
</dbReference>
<sequence length="567" mass="63602">MEQLTLYGQIALEFIHPYYIIMMDFLQAQRSKFNAVAGEYEPFVLFAITSLFWFLIIKLWAAFKADVNEDYWSLCKRKFTRIILKIPGLGYFANKEINKVLGVIDDELMGIYKNRTFQTTLPARGSNADQVMKQVDNYMSIGSIKWQEGRVSGGIYSDQQDTEFLDLMSNVYRKTAYTNPLHADVFPGIRKMEAEVVRMTCNLYKGGPEACGVVSTGGTESIVLAVKAYRNYAKYVMGIRNPEIIVPITAHPAFDKAAELLKVQINHVPVDPITKKVYVKKMKAAINGNTCLLVGSAPAFPHGIYDPIEEIAKLGKQYNIPVHVDACLGGFLNPFVNDAGYKVDERFDFSVPGVTSITADTHKYGYAPKGTSVVMYANNELRRYQYFVTPNWPGGLYASPTILGSRPGGVIADCWAALMYHGHEGYVSKTKAILEVTRYFVKEAAKIQGLKICGSPKLSVVALTSDDFNIFLLSDNLTQKGWNVNVLQFPSAFHICFTLMHTKKGVIDNLLQDIREIASNLYANRSKHTKLDGQAALYGMSQSIPDRSLISYFANQFIDSYYSTQYK</sequence>
<feature type="transmembrane region" description="Helical" evidence="18">
    <location>
        <begin position="43"/>
        <end position="63"/>
    </location>
</feature>
<dbReference type="Pfam" id="PF00282">
    <property type="entry name" value="Pyridoxal_deC"/>
    <property type="match status" value="1"/>
</dbReference>
<accession>T1L1B3</accession>
<dbReference type="PANTHER" id="PTHR42735:SF6">
    <property type="entry name" value="SPHINGOSINE-1-PHOSPHATE LYASE 1"/>
    <property type="match status" value="1"/>
</dbReference>
<dbReference type="InterPro" id="IPR015422">
    <property type="entry name" value="PyrdxlP-dep_Trfase_small"/>
</dbReference>
<protein>
    <recommendedName>
        <fullName evidence="14">sphinganine-1-phosphate aldolase</fullName>
        <ecNumber evidence="14">4.1.2.27</ecNumber>
    </recommendedName>
    <alternativeName>
        <fullName evidence="15">Sphingosine-1-phosphate aldolase</fullName>
    </alternativeName>
</protein>
<evidence type="ECO:0000256" key="6">
    <source>
        <dbReference type="ARBA" id="ARBA00022824"/>
    </source>
</evidence>
<proteinExistence type="inferred from homology"/>
<comment type="similarity">
    <text evidence="13">Belongs to the group II decarboxylase family. Sphingosine-1-phosphate lyase subfamily.</text>
</comment>
<keyword evidence="20" id="KW-1185">Reference proteome</keyword>
<evidence type="ECO:0000256" key="18">
    <source>
        <dbReference type="SAM" id="Phobius"/>
    </source>
</evidence>
<reference evidence="20" key="1">
    <citation type="submission" date="2011-08" db="EMBL/GenBank/DDBJ databases">
        <authorList>
            <person name="Rombauts S."/>
        </authorList>
    </citation>
    <scope>NUCLEOTIDE SEQUENCE</scope>
    <source>
        <strain evidence="20">London</strain>
    </source>
</reference>
<evidence type="ECO:0000256" key="2">
    <source>
        <dbReference type="ARBA" id="ARBA00004389"/>
    </source>
</evidence>
<evidence type="ECO:0000256" key="17">
    <source>
        <dbReference type="RuleBase" id="RU000382"/>
    </source>
</evidence>
<name>T1L1B3_TETUR</name>
<dbReference type="EC" id="4.1.2.27" evidence="14"/>
<dbReference type="Proteomes" id="UP000015104">
    <property type="component" value="Unassembled WGS sequence"/>
</dbReference>
<dbReference type="AlphaFoldDB" id="T1L1B3"/>
<evidence type="ECO:0000256" key="12">
    <source>
        <dbReference type="ARBA" id="ARBA00023239"/>
    </source>
</evidence>
<evidence type="ECO:0000313" key="19">
    <source>
        <dbReference type="EnsemblMetazoa" id="tetur31g01130.1"/>
    </source>
</evidence>
<keyword evidence="12 17" id="KW-0456">Lyase</keyword>
<feature type="modified residue" description="N6-(pyridoxal phosphate)lysine" evidence="16">
    <location>
        <position position="363"/>
    </location>
</feature>
<comment type="pathway">
    <text evidence="4">Sphingolipid metabolism.</text>
</comment>
<dbReference type="PANTHER" id="PTHR42735">
    <property type="match status" value="1"/>
</dbReference>
<dbReference type="GO" id="GO:0019752">
    <property type="term" value="P:carboxylic acid metabolic process"/>
    <property type="evidence" value="ECO:0007669"/>
    <property type="project" value="InterPro"/>
</dbReference>
<dbReference type="Gene3D" id="3.90.1150.10">
    <property type="entry name" value="Aspartate Aminotransferase, domain 1"/>
    <property type="match status" value="1"/>
</dbReference>
<comment type="subcellular location">
    <subcellularLocation>
        <location evidence="2">Endoplasmic reticulum membrane</location>
        <topology evidence="2">Single-pass membrane protein</topology>
    </subcellularLocation>
</comment>
<dbReference type="SUPFAM" id="SSF53383">
    <property type="entry name" value="PLP-dependent transferases"/>
    <property type="match status" value="1"/>
</dbReference>
<evidence type="ECO:0000256" key="8">
    <source>
        <dbReference type="ARBA" id="ARBA00022919"/>
    </source>
</evidence>
<gene>
    <name evidence="19" type="primary">107369285</name>
</gene>
<dbReference type="HOGENOM" id="CLU_028929_1_0_1"/>
<dbReference type="InterPro" id="IPR015424">
    <property type="entry name" value="PyrdxlP-dep_Trfase"/>
</dbReference>
<dbReference type="EnsemblMetazoa" id="tetur31g01130.1">
    <property type="protein sequence ID" value="tetur31g01130.1"/>
    <property type="gene ID" value="tetur31g01130"/>
</dbReference>
<organism evidence="19 20">
    <name type="scientific">Tetranychus urticae</name>
    <name type="common">Two-spotted spider mite</name>
    <dbReference type="NCBI Taxonomy" id="32264"/>
    <lineage>
        <taxon>Eukaryota</taxon>
        <taxon>Metazoa</taxon>
        <taxon>Ecdysozoa</taxon>
        <taxon>Arthropoda</taxon>
        <taxon>Chelicerata</taxon>
        <taxon>Arachnida</taxon>
        <taxon>Acari</taxon>
        <taxon>Acariformes</taxon>
        <taxon>Trombidiformes</taxon>
        <taxon>Prostigmata</taxon>
        <taxon>Eleutherengona</taxon>
        <taxon>Raphignathae</taxon>
        <taxon>Tetranychoidea</taxon>
        <taxon>Tetranychidae</taxon>
        <taxon>Tetranychus</taxon>
    </lineage>
</organism>
<comment type="pathway">
    <text evidence="3">Lipid metabolism; sphingolipid metabolism.</text>
</comment>
<dbReference type="InterPro" id="IPR002129">
    <property type="entry name" value="PyrdxlP-dep_de-COase"/>
</dbReference>
<dbReference type="GO" id="GO:0030170">
    <property type="term" value="F:pyridoxal phosphate binding"/>
    <property type="evidence" value="ECO:0007669"/>
    <property type="project" value="InterPro"/>
</dbReference>
<evidence type="ECO:0000256" key="3">
    <source>
        <dbReference type="ARBA" id="ARBA00004760"/>
    </source>
</evidence>
<dbReference type="Gene3D" id="6.10.140.2150">
    <property type="match status" value="1"/>
</dbReference>
<dbReference type="STRING" id="32264.T1L1B3"/>
<evidence type="ECO:0000256" key="16">
    <source>
        <dbReference type="PIRSR" id="PIRSR602129-50"/>
    </source>
</evidence>
<evidence type="ECO:0000256" key="7">
    <source>
        <dbReference type="ARBA" id="ARBA00022898"/>
    </source>
</evidence>
<evidence type="ECO:0000256" key="10">
    <source>
        <dbReference type="ARBA" id="ARBA00023098"/>
    </source>
</evidence>
<dbReference type="GO" id="GO:0030149">
    <property type="term" value="P:sphingolipid catabolic process"/>
    <property type="evidence" value="ECO:0007669"/>
    <property type="project" value="TreeGrafter"/>
</dbReference>
<dbReference type="OMA" id="FKDHQFT"/>
<keyword evidence="6" id="KW-0256">Endoplasmic reticulum</keyword>
<keyword evidence="11 18" id="KW-0472">Membrane</keyword>
<evidence type="ECO:0000256" key="11">
    <source>
        <dbReference type="ARBA" id="ARBA00023136"/>
    </source>
</evidence>
<reference evidence="19" key="2">
    <citation type="submission" date="2015-06" db="UniProtKB">
        <authorList>
            <consortium name="EnsemblMetazoa"/>
        </authorList>
    </citation>
    <scope>IDENTIFICATION</scope>
</reference>
<comment type="cofactor">
    <cofactor evidence="1 16 17">
        <name>pyridoxal 5'-phosphate</name>
        <dbReference type="ChEBI" id="CHEBI:597326"/>
    </cofactor>
</comment>
<dbReference type="InterPro" id="IPR015421">
    <property type="entry name" value="PyrdxlP-dep_Trfase_major"/>
</dbReference>
<evidence type="ECO:0000256" key="13">
    <source>
        <dbReference type="ARBA" id="ARBA00038302"/>
    </source>
</evidence>
<evidence type="ECO:0000256" key="14">
    <source>
        <dbReference type="ARBA" id="ARBA00038965"/>
    </source>
</evidence>
<evidence type="ECO:0000313" key="20">
    <source>
        <dbReference type="Proteomes" id="UP000015104"/>
    </source>
</evidence>
<evidence type="ECO:0000256" key="5">
    <source>
        <dbReference type="ARBA" id="ARBA00022692"/>
    </source>
</evidence>
<dbReference type="FunFam" id="6.10.140.2150:FF:000001">
    <property type="entry name" value="Sphingosine-1-phosphate lyase 1"/>
    <property type="match status" value="1"/>
</dbReference>
<dbReference type="FunFam" id="3.40.640.10:FF:000020">
    <property type="entry name" value="sphingosine-1-phosphate lyase 1"/>
    <property type="match status" value="1"/>
</dbReference>
<dbReference type="EMBL" id="CAEY01000891">
    <property type="status" value="NOT_ANNOTATED_CDS"/>
    <property type="molecule type" value="Genomic_DNA"/>
</dbReference>
<keyword evidence="7 16" id="KW-0663">Pyridoxal phosphate</keyword>
<dbReference type="Gene3D" id="3.40.640.10">
    <property type="entry name" value="Type I PLP-dependent aspartate aminotransferase-like (Major domain)"/>
    <property type="match status" value="1"/>
</dbReference>
<feature type="transmembrane region" description="Helical" evidence="18">
    <location>
        <begin position="6"/>
        <end position="22"/>
    </location>
</feature>
<evidence type="ECO:0000256" key="15">
    <source>
        <dbReference type="ARBA" id="ARBA00042568"/>
    </source>
</evidence>
<keyword evidence="10" id="KW-0443">Lipid metabolism</keyword>
<evidence type="ECO:0000256" key="4">
    <source>
        <dbReference type="ARBA" id="ARBA00004991"/>
    </source>
</evidence>
<keyword evidence="9 18" id="KW-1133">Transmembrane helix</keyword>
<dbReference type="InterPro" id="IPR050477">
    <property type="entry name" value="GrpII_AminoAcid_Decarb"/>
</dbReference>
<dbReference type="eggNOG" id="KOG1383">
    <property type="taxonomic scope" value="Eukaryota"/>
</dbReference>
<evidence type="ECO:0000256" key="9">
    <source>
        <dbReference type="ARBA" id="ARBA00022989"/>
    </source>
</evidence>
<evidence type="ECO:0000256" key="1">
    <source>
        <dbReference type="ARBA" id="ARBA00001933"/>
    </source>
</evidence>
<dbReference type="OrthoDB" id="10254570at2759"/>
<keyword evidence="5 18" id="KW-0812">Transmembrane</keyword>